<organism evidence="2 3">
    <name type="scientific">Shewanella jiangmenensis</name>
    <dbReference type="NCBI Taxonomy" id="2837387"/>
    <lineage>
        <taxon>Bacteria</taxon>
        <taxon>Pseudomonadati</taxon>
        <taxon>Pseudomonadota</taxon>
        <taxon>Gammaproteobacteria</taxon>
        <taxon>Alteromonadales</taxon>
        <taxon>Shewanellaceae</taxon>
        <taxon>Shewanella</taxon>
    </lineage>
</organism>
<dbReference type="CDD" id="cd00077">
    <property type="entry name" value="HDc"/>
    <property type="match status" value="1"/>
</dbReference>
<evidence type="ECO:0000313" key="3">
    <source>
        <dbReference type="Proteomes" id="UP001195903"/>
    </source>
</evidence>
<dbReference type="InterPro" id="IPR037522">
    <property type="entry name" value="HD_GYP_dom"/>
</dbReference>
<gene>
    <name evidence="2" type="ORF">KJI95_12230</name>
</gene>
<dbReference type="InterPro" id="IPR003607">
    <property type="entry name" value="HD/PDEase_dom"/>
</dbReference>
<protein>
    <submittedName>
        <fullName evidence="2">HD domain-containing protein</fullName>
    </submittedName>
</protein>
<name>A0ABS5V4C9_9GAMM</name>
<evidence type="ECO:0000313" key="2">
    <source>
        <dbReference type="EMBL" id="MBT1445290.1"/>
    </source>
</evidence>
<feature type="domain" description="HD-GYP" evidence="1">
    <location>
        <begin position="22"/>
        <end position="231"/>
    </location>
</feature>
<proteinExistence type="predicted"/>
<dbReference type="PANTHER" id="PTHR45228:SF1">
    <property type="entry name" value="CYCLIC DI-GMP PHOSPHODIESTERASE TM_0186"/>
    <property type="match status" value="1"/>
</dbReference>
<dbReference type="EMBL" id="JAHEPS010000004">
    <property type="protein sequence ID" value="MBT1445290.1"/>
    <property type="molecule type" value="Genomic_DNA"/>
</dbReference>
<dbReference type="InterPro" id="IPR052020">
    <property type="entry name" value="Cyclic_di-GMP/3'3'-cGAMP_PDE"/>
</dbReference>
<dbReference type="RefSeq" id="WP_214507488.1">
    <property type="nucleotide sequence ID" value="NZ_JAHEPS010000004.1"/>
</dbReference>
<sequence>MQRDMLLYANLVNMSLSNEFAAVRTILASAQVARDFAQLRDFETGAHLERMSAYSRLIAKQIAAEAGLTDEQIEHIALFAPLHDVGKIGIPDSVLLKPGGLTSDERLLMQTHVDKGEIIIRKILGDFGLSHLPDSQIMLNIVACHHEYLDGSGYPRGLCGEQIPIEARIVTVADILDALSCARPYKEPWPLERCFDELRRMAASGKLDSRCVEALIEVRAEVEEIIGRLSDAA</sequence>
<dbReference type="Gene3D" id="1.10.3210.10">
    <property type="entry name" value="Hypothetical protein af1432"/>
    <property type="match status" value="1"/>
</dbReference>
<keyword evidence="3" id="KW-1185">Reference proteome</keyword>
<dbReference type="SUPFAM" id="SSF109604">
    <property type="entry name" value="HD-domain/PDEase-like"/>
    <property type="match status" value="1"/>
</dbReference>
<dbReference type="PANTHER" id="PTHR45228">
    <property type="entry name" value="CYCLIC DI-GMP PHOSPHODIESTERASE TM_0186-RELATED"/>
    <property type="match status" value="1"/>
</dbReference>
<dbReference type="Pfam" id="PF13487">
    <property type="entry name" value="HD_5"/>
    <property type="match status" value="1"/>
</dbReference>
<dbReference type="Proteomes" id="UP001195903">
    <property type="component" value="Unassembled WGS sequence"/>
</dbReference>
<evidence type="ECO:0000259" key="1">
    <source>
        <dbReference type="PROSITE" id="PS51832"/>
    </source>
</evidence>
<reference evidence="2 3" key="1">
    <citation type="submission" date="2021-05" db="EMBL/GenBank/DDBJ databases">
        <title>Shewanella sp. JM162201.</title>
        <authorList>
            <person name="Xu S."/>
            <person name="Li A."/>
        </authorList>
    </citation>
    <scope>NUCLEOTIDE SEQUENCE [LARGE SCALE GENOMIC DNA]</scope>
    <source>
        <strain evidence="2 3">JM162201</strain>
    </source>
</reference>
<comment type="caution">
    <text evidence="2">The sequence shown here is derived from an EMBL/GenBank/DDBJ whole genome shotgun (WGS) entry which is preliminary data.</text>
</comment>
<dbReference type="SMART" id="SM00471">
    <property type="entry name" value="HDc"/>
    <property type="match status" value="1"/>
</dbReference>
<dbReference type="PROSITE" id="PS51832">
    <property type="entry name" value="HD_GYP"/>
    <property type="match status" value="1"/>
</dbReference>
<accession>A0ABS5V4C9</accession>